<reference evidence="1 2" key="1">
    <citation type="submission" date="2018-01" db="EMBL/GenBank/DDBJ databases">
        <title>Genome Sequencing and Assembly of Anaerobacter polyendosporus strain CT4.</title>
        <authorList>
            <person name="Tachaapaikoon C."/>
            <person name="Sutheeworapong S."/>
            <person name="Jenjaroenpun P."/>
            <person name="Wongsurawat T."/>
            <person name="Nookeaw I."/>
            <person name="Cheawchanlertfa P."/>
            <person name="Kosugi A."/>
            <person name="Cheevadhanarak S."/>
            <person name="Ratanakhanokchai K."/>
        </authorList>
    </citation>
    <scope>NUCLEOTIDE SEQUENCE [LARGE SCALE GENOMIC DNA]</scope>
    <source>
        <strain evidence="1 2">CT4</strain>
    </source>
</reference>
<accession>A0A3R5U8D4</accession>
<dbReference type="Proteomes" id="UP000286268">
    <property type="component" value="Chromosome"/>
</dbReference>
<evidence type="ECO:0000313" key="1">
    <source>
        <dbReference type="EMBL" id="QAA31700.1"/>
    </source>
</evidence>
<keyword evidence="2" id="KW-1185">Reference proteome</keyword>
<gene>
    <name evidence="1" type="ORF">C1I91_08590</name>
</gene>
<evidence type="ECO:0000313" key="2">
    <source>
        <dbReference type="Proteomes" id="UP000286268"/>
    </source>
</evidence>
<name>A0A3R5U8D4_9CLOT</name>
<dbReference type="OrthoDB" id="1904661at2"/>
<dbReference type="AlphaFoldDB" id="A0A3R5U8D4"/>
<dbReference type="RefSeq" id="WP_128212512.1">
    <property type="nucleotide sequence ID" value="NZ_CP025746.1"/>
</dbReference>
<dbReference type="EMBL" id="CP025746">
    <property type="protein sequence ID" value="QAA31700.1"/>
    <property type="molecule type" value="Genomic_DNA"/>
</dbReference>
<dbReference type="KEGG" id="cmah:C1I91_08590"/>
<organism evidence="1 2">
    <name type="scientific">Clostridium manihotivorum</name>
    <dbReference type="NCBI Taxonomy" id="2320868"/>
    <lineage>
        <taxon>Bacteria</taxon>
        <taxon>Bacillati</taxon>
        <taxon>Bacillota</taxon>
        <taxon>Clostridia</taxon>
        <taxon>Eubacteriales</taxon>
        <taxon>Clostridiaceae</taxon>
        <taxon>Clostridium</taxon>
    </lineage>
</organism>
<protein>
    <submittedName>
        <fullName evidence="1">Uncharacterized protein</fullName>
    </submittedName>
</protein>
<sequence length="140" mass="16141">MGFKEKLSKYYTDSYIKKYGDRMAQFQGTVISAKVEEKTILWIFHTLAATLIIRPERSKAVIKCSYKKNRWFKKPEFIAINQGHNVLVQGLKGKGDKKSKATGDVITIMNVVNFTTKKDLFPVDHSQIKKARQQQVTRTK</sequence>
<proteinExistence type="predicted"/>